<dbReference type="Proteomes" id="UP001152795">
    <property type="component" value="Unassembled WGS sequence"/>
</dbReference>
<organism evidence="1 2">
    <name type="scientific">Paramuricea clavata</name>
    <name type="common">Red gorgonian</name>
    <name type="synonym">Violescent sea-whip</name>
    <dbReference type="NCBI Taxonomy" id="317549"/>
    <lineage>
        <taxon>Eukaryota</taxon>
        <taxon>Metazoa</taxon>
        <taxon>Cnidaria</taxon>
        <taxon>Anthozoa</taxon>
        <taxon>Octocorallia</taxon>
        <taxon>Malacalcyonacea</taxon>
        <taxon>Plexauridae</taxon>
        <taxon>Paramuricea</taxon>
    </lineage>
</organism>
<gene>
    <name evidence="1" type="ORF">PACLA_8A021406</name>
</gene>
<evidence type="ECO:0000313" key="2">
    <source>
        <dbReference type="Proteomes" id="UP001152795"/>
    </source>
</evidence>
<reference evidence="1" key="1">
    <citation type="submission" date="2020-04" db="EMBL/GenBank/DDBJ databases">
        <authorList>
            <person name="Alioto T."/>
            <person name="Alioto T."/>
            <person name="Gomez Garrido J."/>
        </authorList>
    </citation>
    <scope>NUCLEOTIDE SEQUENCE</scope>
    <source>
        <strain evidence="1">A484AB</strain>
    </source>
</reference>
<accession>A0A6S7J2V3</accession>
<proteinExistence type="predicted"/>
<name>A0A6S7J2V3_PARCT</name>
<comment type="caution">
    <text evidence="1">The sequence shown here is derived from an EMBL/GenBank/DDBJ whole genome shotgun (WGS) entry which is preliminary data.</text>
</comment>
<dbReference type="OrthoDB" id="10402017at2759"/>
<sequence>MSMLSVFFAVFVTTVAAFPQQIVQRGVPPHVSGGLPVAGEVWGPVITHAGKMRNTKRGLAHKYAYSTPRKEDVLVDYILPSEIFQNEDEMYAHVQSVVKDEDVVIQSNPAVLEGKYLEILTTKTLPSDKVKITCHSYKTKPAFCHRINDDHKGTQHKAKMMYSMVKETSSGKTFPCVFFSHQGCTEKNNEDSCYWVTHINEVVIIHKYFI</sequence>
<evidence type="ECO:0000313" key="1">
    <source>
        <dbReference type="EMBL" id="CAB4011771.1"/>
    </source>
</evidence>
<dbReference type="AlphaFoldDB" id="A0A6S7J2V3"/>
<keyword evidence="2" id="KW-1185">Reference proteome</keyword>
<dbReference type="EMBL" id="CACRXK020007262">
    <property type="protein sequence ID" value="CAB4011771.1"/>
    <property type="molecule type" value="Genomic_DNA"/>
</dbReference>
<protein>
    <submittedName>
        <fullName evidence="1">Uncharacterized protein</fullName>
    </submittedName>
</protein>